<evidence type="ECO:0000313" key="1">
    <source>
        <dbReference type="EMBL" id="ALE02851.1"/>
    </source>
</evidence>
<name>A0A0M3T2H4_9HYPH</name>
<dbReference type="RefSeq" id="WP_053943570.1">
    <property type="nucleotide sequence ID" value="NZ_CP010401.1"/>
</dbReference>
<protein>
    <submittedName>
        <fullName evidence="1">Anti-repressor protein</fullName>
    </submittedName>
</protein>
<keyword evidence="2" id="KW-1185">Reference proteome</keyword>
<evidence type="ECO:0000313" key="2">
    <source>
        <dbReference type="Proteomes" id="UP000057213"/>
    </source>
</evidence>
<reference evidence="1 2" key="1">
    <citation type="journal article" date="2015" name="Genome Announc.">
        <title>Complete Genome Sequence of Bartonella ancashensis Strain 20.00, Isolated from the Blood of a Patient with Verruga Peruana.</title>
        <authorList>
            <person name="Hang J."/>
            <person name="Mullins K.E."/>
            <person name="Clifford R.J."/>
            <person name="Onmus-Leone F."/>
            <person name="Yang Y."/>
            <person name="Jiang J."/>
            <person name="Leguia M."/>
            <person name="Kasper M.R."/>
            <person name="Maguina C."/>
            <person name="Lesho E.P."/>
            <person name="Jarman R.G."/>
            <person name="Richards A.L."/>
            <person name="Blazes D."/>
        </authorList>
    </citation>
    <scope>NUCLEOTIDE SEQUENCE [LARGE SCALE GENOMIC DNA]</scope>
    <source>
        <strain evidence="1 2">20.00</strain>
    </source>
</reference>
<dbReference type="PATRIC" id="fig|1318743.3.peg.37"/>
<dbReference type="Pfam" id="PF09669">
    <property type="entry name" value="Phage_pRha"/>
    <property type="match status" value="1"/>
</dbReference>
<dbReference type="Proteomes" id="UP000057213">
    <property type="component" value="Chromosome"/>
</dbReference>
<dbReference type="OrthoDB" id="9812611at2"/>
<dbReference type="KEGG" id="banc:PU02_0037"/>
<accession>A0A0M3T2H4</accession>
<dbReference type="InterPro" id="IPR014054">
    <property type="entry name" value="Phage_regulatory_Rha"/>
</dbReference>
<dbReference type="EMBL" id="CP010401">
    <property type="protein sequence ID" value="ALE02851.1"/>
    <property type="molecule type" value="Genomic_DNA"/>
</dbReference>
<dbReference type="AlphaFoldDB" id="A0A0M3T2H4"/>
<gene>
    <name evidence="1" type="ORF">PU02_0037</name>
</gene>
<organism evidence="1 2">
    <name type="scientific">Bartonella ancashensis</name>
    <dbReference type="NCBI Taxonomy" id="1318743"/>
    <lineage>
        <taxon>Bacteria</taxon>
        <taxon>Pseudomonadati</taxon>
        <taxon>Pseudomonadota</taxon>
        <taxon>Alphaproteobacteria</taxon>
        <taxon>Hyphomicrobiales</taxon>
        <taxon>Bartonellaceae</taxon>
        <taxon>Bartonella</taxon>
    </lineage>
</organism>
<proteinExistence type="predicted"/>
<sequence length="61" mass="7027">MNTFMETTECTVNNSATVQTMSSYEIAELCSKEHKDVMRDIRQIFSELKFEPANFSGQDIE</sequence>